<dbReference type="Proteomes" id="UP000055590">
    <property type="component" value="Chromosome"/>
</dbReference>
<sequence>MVPRNALGLSVDFAAVGFGGERADGGPSGESGIGPIVSAGYLFTSQSGFHFRVMGGAFLPTWETRGFDFPKVALRLSFGGLL</sequence>
<keyword evidence="2" id="KW-1185">Reference proteome</keyword>
<dbReference type="EMBL" id="CP012332">
    <property type="protein sequence ID" value="AKU90911.1"/>
    <property type="molecule type" value="Genomic_DNA"/>
</dbReference>
<dbReference type="AlphaFoldDB" id="A0A0K1PBX7"/>
<protein>
    <submittedName>
        <fullName evidence="1">Uncharacterized protein</fullName>
    </submittedName>
</protein>
<reference evidence="1 2" key="1">
    <citation type="submission" date="2015-08" db="EMBL/GenBank/DDBJ databases">
        <authorList>
            <person name="Babu N.S."/>
            <person name="Beckwith C.J."/>
            <person name="Beseler K.G."/>
            <person name="Brison A."/>
            <person name="Carone J.V."/>
            <person name="Caskin T.P."/>
            <person name="Diamond M."/>
            <person name="Durham M.E."/>
            <person name="Foxe J.M."/>
            <person name="Go M."/>
            <person name="Henderson B.A."/>
            <person name="Jones I.B."/>
            <person name="McGettigan J.A."/>
            <person name="Micheletti S.J."/>
            <person name="Nasrallah M.E."/>
            <person name="Ortiz D."/>
            <person name="Piller C.R."/>
            <person name="Privatt S.R."/>
            <person name="Schneider S.L."/>
            <person name="Sharp S."/>
            <person name="Smith T.C."/>
            <person name="Stanton J.D."/>
            <person name="Ullery H.E."/>
            <person name="Wilson R.J."/>
            <person name="Serrano M.G."/>
            <person name="Buck G."/>
            <person name="Lee V."/>
            <person name="Wang Y."/>
            <person name="Carvalho R."/>
            <person name="Voegtly L."/>
            <person name="Shi R."/>
            <person name="Duckworth R."/>
            <person name="Johnson A."/>
            <person name="Loviza R."/>
            <person name="Walstead R."/>
            <person name="Shah Z."/>
            <person name="Kiflezghi M."/>
            <person name="Wade K."/>
            <person name="Ball S.L."/>
            <person name="Bradley K.W."/>
            <person name="Asai D.J."/>
            <person name="Bowman C.A."/>
            <person name="Russell D.A."/>
            <person name="Pope W.H."/>
            <person name="Jacobs-Sera D."/>
            <person name="Hendrix R.W."/>
            <person name="Hatfull G.F."/>
        </authorList>
    </citation>
    <scope>NUCLEOTIDE SEQUENCE [LARGE SCALE GENOMIC DNA]</scope>
    <source>
        <strain evidence="1 2">DSM 27710</strain>
    </source>
</reference>
<evidence type="ECO:0000313" key="2">
    <source>
        <dbReference type="Proteomes" id="UP000055590"/>
    </source>
</evidence>
<dbReference type="KEGG" id="vin:AKJ08_1298"/>
<gene>
    <name evidence="1" type="ORF">AKJ08_1298</name>
</gene>
<name>A0A0K1PBX7_9BACT</name>
<accession>A0A0K1PBX7</accession>
<evidence type="ECO:0000313" key="1">
    <source>
        <dbReference type="EMBL" id="AKU90911.1"/>
    </source>
</evidence>
<organism evidence="1 2">
    <name type="scientific">Vulgatibacter incomptus</name>
    <dbReference type="NCBI Taxonomy" id="1391653"/>
    <lineage>
        <taxon>Bacteria</taxon>
        <taxon>Pseudomonadati</taxon>
        <taxon>Myxococcota</taxon>
        <taxon>Myxococcia</taxon>
        <taxon>Myxococcales</taxon>
        <taxon>Cystobacterineae</taxon>
        <taxon>Vulgatibacteraceae</taxon>
        <taxon>Vulgatibacter</taxon>
    </lineage>
</organism>
<proteinExistence type="predicted"/>